<sequence>MGSFLLISLFVLCAALAGILLLVRLLAQKQAPKGMLAAFLGLAAVAIGLSIYETQFHPFDRSGGESYMEPLDSPSGRYTASAYYRPYGGAAGGVTVWVDVTGDGGKPKTVYYAEANSRFDVQWTDEGLLSVTYEEPGYPDSDRSVELKVGKEIYNDTGKACGTLLVKMKYENCIAKMEREQ</sequence>
<comment type="caution">
    <text evidence="2">The sequence shown here is derived from an EMBL/GenBank/DDBJ whole genome shotgun (WGS) entry which is preliminary data.</text>
</comment>
<dbReference type="Pfam" id="PF17428">
    <property type="entry name" value="DUF5412"/>
    <property type="match status" value="1"/>
</dbReference>
<feature type="transmembrane region" description="Helical" evidence="1">
    <location>
        <begin position="34"/>
        <end position="52"/>
    </location>
</feature>
<reference evidence="3" key="1">
    <citation type="journal article" date="2019" name="Int. J. Syst. Evol. Microbiol.">
        <title>The Global Catalogue of Microorganisms (GCM) 10K type strain sequencing project: providing services to taxonomists for standard genome sequencing and annotation.</title>
        <authorList>
            <consortium name="The Broad Institute Genomics Platform"/>
            <consortium name="The Broad Institute Genome Sequencing Center for Infectious Disease"/>
            <person name="Wu L."/>
            <person name="Ma J."/>
        </authorList>
    </citation>
    <scope>NUCLEOTIDE SEQUENCE [LARGE SCALE GENOMIC DNA]</scope>
    <source>
        <strain evidence="3">JCM 4738</strain>
    </source>
</reference>
<evidence type="ECO:0000256" key="1">
    <source>
        <dbReference type="SAM" id="Phobius"/>
    </source>
</evidence>
<dbReference type="RefSeq" id="WP_157297091.1">
    <property type="nucleotide sequence ID" value="NZ_JBHTCT010000030.1"/>
</dbReference>
<keyword evidence="1" id="KW-0472">Membrane</keyword>
<dbReference type="EMBL" id="JBHTCT010000030">
    <property type="protein sequence ID" value="MFC7365429.1"/>
    <property type="molecule type" value="Genomic_DNA"/>
</dbReference>
<protein>
    <submittedName>
        <fullName evidence="2">DUF5412 family protein</fullName>
    </submittedName>
</protein>
<feature type="transmembrane region" description="Helical" evidence="1">
    <location>
        <begin position="6"/>
        <end position="27"/>
    </location>
</feature>
<dbReference type="InterPro" id="IPR035406">
    <property type="entry name" value="DUF5412"/>
</dbReference>
<organism evidence="2 3">
    <name type="scientific">Bhargavaea changchunensis</name>
    <dbReference type="NCBI Taxonomy" id="2134037"/>
    <lineage>
        <taxon>Bacteria</taxon>
        <taxon>Bacillati</taxon>
        <taxon>Bacillota</taxon>
        <taxon>Bacilli</taxon>
        <taxon>Bacillales</taxon>
        <taxon>Caryophanaceae</taxon>
        <taxon>Bhargavaea</taxon>
    </lineage>
</organism>
<name>A0ABW2NDQ1_9BACL</name>
<dbReference type="Proteomes" id="UP001596483">
    <property type="component" value="Unassembled WGS sequence"/>
</dbReference>
<keyword evidence="3" id="KW-1185">Reference proteome</keyword>
<evidence type="ECO:0000313" key="3">
    <source>
        <dbReference type="Proteomes" id="UP001596483"/>
    </source>
</evidence>
<accession>A0ABW2NDQ1</accession>
<proteinExistence type="predicted"/>
<gene>
    <name evidence="2" type="ORF">ACFQQH_09905</name>
</gene>
<evidence type="ECO:0000313" key="2">
    <source>
        <dbReference type="EMBL" id="MFC7365429.1"/>
    </source>
</evidence>
<keyword evidence="1" id="KW-1133">Transmembrane helix</keyword>
<keyword evidence="1" id="KW-0812">Transmembrane</keyword>